<sequence>MSALSSRIAGLGHYVPKRRVDNAEIEARLGLEEGWIEQRTGIRTRHWAAPGESLTDMAAHAGSMALDHASIDRATVALTLLATSTPDHLLPPSAPLLAHKLDLQASGAIDLAGACSGFLYALALADGFVKAQGRPVLVVAANILSRRINPQERASSVVFADAAGAVVLVPSRDRQSGIVGVDLVSDGSAYGLISIPAGGSVCPFHPGLEQDASYMTMQDGRAVFKTAIGIMTRSAAQALRHAGISSDRIDRFIPHQANVRIIDAVCDELAIPLEKSVCTIGEYGNSSAATIPLSMSLANRERPFAANEQLLLAAAGAGMTGGAVALRMEEPLPTIP</sequence>
<dbReference type="GO" id="GO:0044550">
    <property type="term" value="P:secondary metabolite biosynthetic process"/>
    <property type="evidence" value="ECO:0007669"/>
    <property type="project" value="TreeGrafter"/>
</dbReference>
<feature type="active site" evidence="3">
    <location>
        <position position="115"/>
    </location>
</feature>
<dbReference type="NCBIfam" id="NF006829">
    <property type="entry name" value="PRK09352.1"/>
    <property type="match status" value="1"/>
</dbReference>
<dbReference type="CDD" id="cd00830">
    <property type="entry name" value="KAS_III"/>
    <property type="match status" value="1"/>
</dbReference>
<dbReference type="PANTHER" id="PTHR34069">
    <property type="entry name" value="3-OXOACYL-[ACYL-CARRIER-PROTEIN] SYNTHASE 3"/>
    <property type="match status" value="1"/>
</dbReference>
<dbReference type="UniPathway" id="UPA00078"/>
<dbReference type="InterPro" id="IPR013747">
    <property type="entry name" value="ACP_syn_III_C"/>
</dbReference>
<dbReference type="InterPro" id="IPR016039">
    <property type="entry name" value="Thiolase-like"/>
</dbReference>
<comment type="similarity">
    <text evidence="3">Belongs to the thiolase-like superfamily. BioZ family.</text>
</comment>
<evidence type="ECO:0000256" key="2">
    <source>
        <dbReference type="ARBA" id="ARBA00023315"/>
    </source>
</evidence>
<comment type="function">
    <text evidence="3">Involved in the formation of the biotin precursor pimeloyl-ACP. Catalyzes the condensation of glutaryl-CoA, an intermediate in lysine degradation, with malonyl-ACP to produce 3-oxopimeloyl-ACP.</text>
</comment>
<evidence type="ECO:0000259" key="5">
    <source>
        <dbReference type="Pfam" id="PF08545"/>
    </source>
</evidence>
<dbReference type="GO" id="GO:0006633">
    <property type="term" value="P:fatty acid biosynthetic process"/>
    <property type="evidence" value="ECO:0007669"/>
    <property type="project" value="InterPro"/>
</dbReference>
<comment type="caution">
    <text evidence="6">The sequence shown here is derived from an EMBL/GenBank/DDBJ whole genome shotgun (WGS) entry which is preliminary data.</text>
</comment>
<keyword evidence="1 3" id="KW-0808">Transferase</keyword>
<reference evidence="6 7" key="1">
    <citation type="submission" date="2020-08" db="EMBL/GenBank/DDBJ databases">
        <title>Genomic Encyclopedia of Type Strains, Phase IV (KMG-V): Genome sequencing to study the core and pangenomes of soil and plant-associated prokaryotes.</title>
        <authorList>
            <person name="Whitman W."/>
        </authorList>
    </citation>
    <scope>NUCLEOTIDE SEQUENCE [LARGE SCALE GENOMIC DNA]</scope>
    <source>
        <strain evidence="6 7">SEMIA 4060</strain>
    </source>
</reference>
<dbReference type="Pfam" id="PF08541">
    <property type="entry name" value="ACP_syn_III_C"/>
    <property type="match status" value="1"/>
</dbReference>
<dbReference type="Gene3D" id="3.40.47.10">
    <property type="match status" value="1"/>
</dbReference>
<feature type="region of interest" description="ACP-binding" evidence="3">
    <location>
        <begin position="256"/>
        <end position="260"/>
    </location>
</feature>
<evidence type="ECO:0000256" key="3">
    <source>
        <dbReference type="HAMAP-Rule" id="MF_02249"/>
    </source>
</evidence>
<comment type="catalytic activity">
    <reaction evidence="3">
        <text>glutaryl-CoA + malonyl-[ACP] + H(+) = 3-oxo-6-carboxyhexanoyl-[ACP] + CO2 + CoA</text>
        <dbReference type="Rhea" id="RHEA:67904"/>
        <dbReference type="Rhea" id="RHEA-COMP:9623"/>
        <dbReference type="Rhea" id="RHEA-COMP:17387"/>
        <dbReference type="ChEBI" id="CHEBI:15378"/>
        <dbReference type="ChEBI" id="CHEBI:16526"/>
        <dbReference type="ChEBI" id="CHEBI:57287"/>
        <dbReference type="ChEBI" id="CHEBI:57378"/>
        <dbReference type="ChEBI" id="CHEBI:78449"/>
        <dbReference type="ChEBI" id="CHEBI:176519"/>
    </reaction>
</comment>
<dbReference type="Pfam" id="PF08545">
    <property type="entry name" value="ACP_syn_III"/>
    <property type="match status" value="1"/>
</dbReference>
<keyword evidence="3" id="KW-0093">Biotin biosynthesis</keyword>
<evidence type="ECO:0000259" key="4">
    <source>
        <dbReference type="Pfam" id="PF08541"/>
    </source>
</evidence>
<dbReference type="GO" id="GO:0009102">
    <property type="term" value="P:biotin biosynthetic process"/>
    <property type="evidence" value="ECO:0007669"/>
    <property type="project" value="UniProtKB-UniRule"/>
</dbReference>
<feature type="active site" evidence="3">
    <location>
        <position position="255"/>
    </location>
</feature>
<keyword evidence="2 3" id="KW-0012">Acyltransferase</keyword>
<feature type="active site" evidence="3">
    <location>
        <position position="285"/>
    </location>
</feature>
<name>A0A7X0IRX1_9HYPH</name>
<dbReference type="InterPro" id="IPR046403">
    <property type="entry name" value="BioZ"/>
</dbReference>
<dbReference type="HAMAP" id="MF_02249">
    <property type="entry name" value="BioZ"/>
    <property type="match status" value="1"/>
</dbReference>
<feature type="domain" description="Beta-ketoacyl-[acyl-carrier-protein] synthase III C-terminal" evidence="4">
    <location>
        <begin position="239"/>
        <end position="328"/>
    </location>
</feature>
<dbReference type="NCBIfam" id="NF004623">
    <property type="entry name" value="PRK05963.1"/>
    <property type="match status" value="1"/>
</dbReference>
<accession>A0A7X0IRX1</accession>
<dbReference type="RefSeq" id="WP_184705645.1">
    <property type="nucleotide sequence ID" value="NZ_JACHBG010000007.1"/>
</dbReference>
<dbReference type="InterPro" id="IPR013751">
    <property type="entry name" value="ACP_syn_III_N"/>
</dbReference>
<evidence type="ECO:0000256" key="1">
    <source>
        <dbReference type="ARBA" id="ARBA00022679"/>
    </source>
</evidence>
<comment type="catalytic activity">
    <reaction evidence="3">
        <text>malonyl-[ACP] + an acyl-CoA + H(+) = a 3-oxoacyl-[ACP] + CO2 + CoA</text>
        <dbReference type="Rhea" id="RHEA:44448"/>
        <dbReference type="Rhea" id="RHEA-COMP:9623"/>
        <dbReference type="Rhea" id="RHEA-COMP:9916"/>
        <dbReference type="ChEBI" id="CHEBI:15378"/>
        <dbReference type="ChEBI" id="CHEBI:16526"/>
        <dbReference type="ChEBI" id="CHEBI:57287"/>
        <dbReference type="ChEBI" id="CHEBI:58342"/>
        <dbReference type="ChEBI" id="CHEBI:78449"/>
        <dbReference type="ChEBI" id="CHEBI:78776"/>
    </reaction>
</comment>
<dbReference type="SUPFAM" id="SSF53901">
    <property type="entry name" value="Thiolase-like"/>
    <property type="match status" value="1"/>
</dbReference>
<dbReference type="Proteomes" id="UP000565576">
    <property type="component" value="Unassembled WGS sequence"/>
</dbReference>
<evidence type="ECO:0000313" key="7">
    <source>
        <dbReference type="Proteomes" id="UP000565576"/>
    </source>
</evidence>
<evidence type="ECO:0000313" key="6">
    <source>
        <dbReference type="EMBL" id="MBB6486033.1"/>
    </source>
</evidence>
<dbReference type="EC" id="2.3.1.-" evidence="3"/>
<dbReference type="GO" id="GO:0004315">
    <property type="term" value="F:3-oxoacyl-[acyl-carrier-protein] synthase activity"/>
    <property type="evidence" value="ECO:0007669"/>
    <property type="project" value="InterPro"/>
</dbReference>
<dbReference type="AlphaFoldDB" id="A0A7X0IRX1"/>
<feature type="domain" description="Beta-ketoacyl-[acyl-carrier-protein] synthase III N-terminal" evidence="5">
    <location>
        <begin position="109"/>
        <end position="187"/>
    </location>
</feature>
<gene>
    <name evidence="3" type="primary">bioZ</name>
    <name evidence="6" type="ORF">GGD46_003328</name>
</gene>
<dbReference type="PANTHER" id="PTHR34069:SF2">
    <property type="entry name" value="BETA-KETOACYL-[ACYL-CARRIER-PROTEIN] SYNTHASE III"/>
    <property type="match status" value="1"/>
</dbReference>
<proteinExistence type="inferred from homology"/>
<protein>
    <recommendedName>
        <fullName evidence="3">3-oxopimeloyl-[acyl-carrier-protein] synthase</fullName>
        <shortName evidence="3">3-oxopimeloyl-[ACP] synthase</shortName>
        <ecNumber evidence="3">2.3.1.-</ecNumber>
    </recommendedName>
</protein>
<comment type="pathway">
    <text evidence="3">Cofactor biosynthesis; biotin biosynthesis.</text>
</comment>
<organism evidence="6 7">
    <name type="scientific">Rhizobium lusitanum</name>
    <dbReference type="NCBI Taxonomy" id="293958"/>
    <lineage>
        <taxon>Bacteria</taxon>
        <taxon>Pseudomonadati</taxon>
        <taxon>Pseudomonadota</taxon>
        <taxon>Alphaproteobacteria</taxon>
        <taxon>Hyphomicrobiales</taxon>
        <taxon>Rhizobiaceae</taxon>
        <taxon>Rhizobium/Agrobacterium group</taxon>
        <taxon>Rhizobium</taxon>
    </lineage>
</organism>
<dbReference type="EMBL" id="JACHBG010000007">
    <property type="protein sequence ID" value="MBB6486033.1"/>
    <property type="molecule type" value="Genomic_DNA"/>
</dbReference>